<organism evidence="1 2">
    <name type="scientific">Sapientia aquatica</name>
    <dbReference type="NCBI Taxonomy" id="1549640"/>
    <lineage>
        <taxon>Bacteria</taxon>
        <taxon>Pseudomonadati</taxon>
        <taxon>Pseudomonadota</taxon>
        <taxon>Betaproteobacteria</taxon>
        <taxon>Burkholderiales</taxon>
        <taxon>Oxalobacteraceae</taxon>
        <taxon>Sapientia</taxon>
    </lineage>
</organism>
<dbReference type="AlphaFoldDB" id="A0A4R5W3E9"/>
<protein>
    <submittedName>
        <fullName evidence="1">Uncharacterized protein</fullName>
    </submittedName>
</protein>
<evidence type="ECO:0000313" key="1">
    <source>
        <dbReference type="EMBL" id="TDK67102.1"/>
    </source>
</evidence>
<keyword evidence="2" id="KW-1185">Reference proteome</keyword>
<reference evidence="1 2" key="1">
    <citation type="submission" date="2019-03" db="EMBL/GenBank/DDBJ databases">
        <title>Sapientia aquatica gen. nov., sp. nov., isolated from a crater lake.</title>
        <authorList>
            <person name="Felfoldi T."/>
            <person name="Szabo A."/>
            <person name="Toth E."/>
            <person name="Schumann P."/>
            <person name="Keki Z."/>
            <person name="Marialigeti K."/>
            <person name="Mathe I."/>
        </authorList>
    </citation>
    <scope>NUCLEOTIDE SEQUENCE [LARGE SCALE GENOMIC DNA]</scope>
    <source>
        <strain evidence="1 2">SA-152</strain>
    </source>
</reference>
<accession>A0A4R5W3E9</accession>
<dbReference type="OrthoDB" id="8907308at2"/>
<name>A0A4R5W3E9_9BURK</name>
<gene>
    <name evidence="1" type="ORF">E2I14_04860</name>
</gene>
<dbReference type="RefSeq" id="WP_133326015.1">
    <property type="nucleotide sequence ID" value="NZ_SMYL01000002.1"/>
</dbReference>
<sequence length="139" mass="15474">MTKAESELHRVIRAKLSQRPDVCAEVTQQLWQSLAAQLVLIIGDAGFKSLLHRSLHLCGEQFPWLLPVNTSLQRDAVFLELSTRLAAQDVLQSMEASIRLLQLFLDILTVLIGDSLTTGIVRSAWGDDAFDLAATEFKK</sequence>
<proteinExistence type="predicted"/>
<dbReference type="Proteomes" id="UP000294829">
    <property type="component" value="Unassembled WGS sequence"/>
</dbReference>
<comment type="caution">
    <text evidence="1">The sequence shown here is derived from an EMBL/GenBank/DDBJ whole genome shotgun (WGS) entry which is preliminary data.</text>
</comment>
<dbReference type="EMBL" id="SMYL01000002">
    <property type="protein sequence ID" value="TDK67102.1"/>
    <property type="molecule type" value="Genomic_DNA"/>
</dbReference>
<evidence type="ECO:0000313" key="2">
    <source>
        <dbReference type="Proteomes" id="UP000294829"/>
    </source>
</evidence>